<organism evidence="1 2">
    <name type="scientific">Eruca vesicaria subsp. sativa</name>
    <name type="common">Garden rocket</name>
    <name type="synonym">Eruca sativa</name>
    <dbReference type="NCBI Taxonomy" id="29727"/>
    <lineage>
        <taxon>Eukaryota</taxon>
        <taxon>Viridiplantae</taxon>
        <taxon>Streptophyta</taxon>
        <taxon>Embryophyta</taxon>
        <taxon>Tracheophyta</taxon>
        <taxon>Spermatophyta</taxon>
        <taxon>Magnoliopsida</taxon>
        <taxon>eudicotyledons</taxon>
        <taxon>Gunneridae</taxon>
        <taxon>Pentapetalae</taxon>
        <taxon>rosids</taxon>
        <taxon>malvids</taxon>
        <taxon>Brassicales</taxon>
        <taxon>Brassicaceae</taxon>
        <taxon>Brassiceae</taxon>
        <taxon>Eruca</taxon>
    </lineage>
</organism>
<evidence type="ECO:0000313" key="2">
    <source>
        <dbReference type="Proteomes" id="UP001642260"/>
    </source>
</evidence>
<accession>A0ABC8JX71</accession>
<comment type="caution">
    <text evidence="1">The sequence shown here is derived from an EMBL/GenBank/DDBJ whole genome shotgun (WGS) entry which is preliminary data.</text>
</comment>
<gene>
    <name evidence="1" type="ORF">ERUC_LOCUS15883</name>
</gene>
<evidence type="ECO:0000313" key="1">
    <source>
        <dbReference type="EMBL" id="CAH8342511.1"/>
    </source>
</evidence>
<proteinExistence type="predicted"/>
<protein>
    <submittedName>
        <fullName evidence="1">Uncharacterized protein</fullName>
    </submittedName>
</protein>
<reference evidence="1 2" key="1">
    <citation type="submission" date="2022-03" db="EMBL/GenBank/DDBJ databases">
        <authorList>
            <person name="Macdonald S."/>
            <person name="Ahmed S."/>
            <person name="Newling K."/>
        </authorList>
    </citation>
    <scope>NUCLEOTIDE SEQUENCE [LARGE SCALE GENOMIC DNA]</scope>
</reference>
<dbReference type="Proteomes" id="UP001642260">
    <property type="component" value="Unassembled WGS sequence"/>
</dbReference>
<dbReference type="AlphaFoldDB" id="A0ABC8JX71"/>
<sequence length="87" mass="10263">MEIVFPKLSELPQGISSHLRKMIDCIANLDLSVKMTTHKEHVHIYEVYDSSKRLRYLFKKLCDYEEVSPRKEVDVYLLDHPKNSNKA</sequence>
<keyword evidence="2" id="KW-1185">Reference proteome</keyword>
<name>A0ABC8JX71_ERUVS</name>
<dbReference type="EMBL" id="CAKOAT010148487">
    <property type="protein sequence ID" value="CAH8342511.1"/>
    <property type="molecule type" value="Genomic_DNA"/>
</dbReference>